<organism evidence="1 2">
    <name type="scientific">Tropilaelaps mercedesae</name>
    <dbReference type="NCBI Taxonomy" id="418985"/>
    <lineage>
        <taxon>Eukaryota</taxon>
        <taxon>Metazoa</taxon>
        <taxon>Ecdysozoa</taxon>
        <taxon>Arthropoda</taxon>
        <taxon>Chelicerata</taxon>
        <taxon>Arachnida</taxon>
        <taxon>Acari</taxon>
        <taxon>Parasitiformes</taxon>
        <taxon>Mesostigmata</taxon>
        <taxon>Gamasina</taxon>
        <taxon>Dermanyssoidea</taxon>
        <taxon>Laelapidae</taxon>
        <taxon>Tropilaelaps</taxon>
    </lineage>
</organism>
<dbReference type="EMBL" id="MNPL01008204">
    <property type="protein sequence ID" value="OQR74334.1"/>
    <property type="molecule type" value="Genomic_DNA"/>
</dbReference>
<evidence type="ECO:0000313" key="2">
    <source>
        <dbReference type="Proteomes" id="UP000192247"/>
    </source>
</evidence>
<dbReference type="OrthoDB" id="67965at2759"/>
<protein>
    <submittedName>
        <fullName evidence="1">Uncharacterized protein</fullName>
    </submittedName>
</protein>
<name>A0A1V9XLC0_9ACAR</name>
<evidence type="ECO:0000313" key="1">
    <source>
        <dbReference type="EMBL" id="OQR74334.1"/>
    </source>
</evidence>
<comment type="caution">
    <text evidence="1">The sequence shown here is derived from an EMBL/GenBank/DDBJ whole genome shotgun (WGS) entry which is preliminary data.</text>
</comment>
<dbReference type="AlphaFoldDB" id="A0A1V9XLC0"/>
<dbReference type="Proteomes" id="UP000192247">
    <property type="component" value="Unassembled WGS sequence"/>
</dbReference>
<sequence length="91" mass="10533">MDDITRNDAKYIRIVILEEQQVRVRGLQKLNMNIYKKLEDYVEYKKTTSPLIPLPPEVYRQVPAILKGLLLCEFPFYSSTPAPGNDSECDV</sequence>
<accession>A0A1V9XLC0</accession>
<dbReference type="InParanoid" id="A0A1V9XLC0"/>
<keyword evidence="2" id="KW-1185">Reference proteome</keyword>
<gene>
    <name evidence="1" type="ORF">BIW11_03438</name>
</gene>
<reference evidence="1 2" key="1">
    <citation type="journal article" date="2017" name="Gigascience">
        <title>Draft genome of the honey bee ectoparasitic mite, Tropilaelaps mercedesae, is shaped by the parasitic life history.</title>
        <authorList>
            <person name="Dong X."/>
            <person name="Armstrong S.D."/>
            <person name="Xia D."/>
            <person name="Makepeace B.L."/>
            <person name="Darby A.C."/>
            <person name="Kadowaki T."/>
        </authorList>
    </citation>
    <scope>NUCLEOTIDE SEQUENCE [LARGE SCALE GENOMIC DNA]</scope>
    <source>
        <strain evidence="1">Wuxi-XJTLU</strain>
    </source>
</reference>
<proteinExistence type="predicted"/>